<name>A0A7I9YQ69_MYCBU</name>
<comment type="caution">
    <text evidence="1">The sequence shown here is derived from an EMBL/GenBank/DDBJ whole genome shotgun (WGS) entry which is preliminary data.</text>
</comment>
<evidence type="ECO:0000313" key="2">
    <source>
        <dbReference type="Proteomes" id="UP000465360"/>
    </source>
</evidence>
<keyword evidence="2" id="KW-1185">Reference proteome</keyword>
<reference evidence="1 2" key="1">
    <citation type="journal article" date="2019" name="Emerg. Microbes Infect.">
        <title>Comprehensive subspecies identification of 175 nontuberculous mycobacteria species based on 7547 genomic profiles.</title>
        <authorList>
            <person name="Matsumoto Y."/>
            <person name="Kinjo T."/>
            <person name="Motooka D."/>
            <person name="Nabeya D."/>
            <person name="Jung N."/>
            <person name="Uechi K."/>
            <person name="Horii T."/>
            <person name="Iida T."/>
            <person name="Fujita J."/>
            <person name="Nakamura S."/>
        </authorList>
    </citation>
    <scope>NUCLEOTIDE SEQUENCE [LARGE SCALE GENOMIC DNA]</scope>
    <source>
        <strain evidence="1 2">JCM 30725</strain>
    </source>
</reference>
<evidence type="ECO:0000313" key="1">
    <source>
        <dbReference type="EMBL" id="GFG90768.1"/>
    </source>
</evidence>
<dbReference type="Proteomes" id="UP000465360">
    <property type="component" value="Unassembled WGS sequence"/>
</dbReference>
<proteinExistence type="predicted"/>
<dbReference type="AlphaFoldDB" id="A0A7I9YQ69"/>
<dbReference type="EMBL" id="BLKZ01000001">
    <property type="protein sequence ID" value="GFG90768.1"/>
    <property type="molecule type" value="Genomic_DNA"/>
</dbReference>
<accession>A0A7I9YQ69</accession>
<sequence>MAGLGGHRAGPQDLRRDLLCGAYGPNAAACVECYLLMVNDGAVRAMSFSENPPEGRRRY</sequence>
<organism evidence="1 2">
    <name type="scientific">Mycobacterium bourgelatii</name>
    <dbReference type="NCBI Taxonomy" id="1273442"/>
    <lineage>
        <taxon>Bacteria</taxon>
        <taxon>Bacillati</taxon>
        <taxon>Actinomycetota</taxon>
        <taxon>Actinomycetes</taxon>
        <taxon>Mycobacteriales</taxon>
        <taxon>Mycobacteriaceae</taxon>
        <taxon>Mycobacterium</taxon>
    </lineage>
</organism>
<protein>
    <submittedName>
        <fullName evidence="1">Uncharacterized protein</fullName>
    </submittedName>
</protein>
<gene>
    <name evidence="1" type="ORF">MBOU_28100</name>
</gene>